<gene>
    <name evidence="1" type="ORF">CR513_20499</name>
</gene>
<organism evidence="1 2">
    <name type="scientific">Mucuna pruriens</name>
    <name type="common">Velvet bean</name>
    <name type="synonym">Dolichos pruriens</name>
    <dbReference type="NCBI Taxonomy" id="157652"/>
    <lineage>
        <taxon>Eukaryota</taxon>
        <taxon>Viridiplantae</taxon>
        <taxon>Streptophyta</taxon>
        <taxon>Embryophyta</taxon>
        <taxon>Tracheophyta</taxon>
        <taxon>Spermatophyta</taxon>
        <taxon>Magnoliopsida</taxon>
        <taxon>eudicotyledons</taxon>
        <taxon>Gunneridae</taxon>
        <taxon>Pentapetalae</taxon>
        <taxon>rosids</taxon>
        <taxon>fabids</taxon>
        <taxon>Fabales</taxon>
        <taxon>Fabaceae</taxon>
        <taxon>Papilionoideae</taxon>
        <taxon>50 kb inversion clade</taxon>
        <taxon>NPAAA clade</taxon>
        <taxon>indigoferoid/millettioid clade</taxon>
        <taxon>Phaseoleae</taxon>
        <taxon>Mucuna</taxon>
    </lineage>
</organism>
<dbReference type="AlphaFoldDB" id="A0A371H1Y0"/>
<evidence type="ECO:0000313" key="2">
    <source>
        <dbReference type="Proteomes" id="UP000257109"/>
    </source>
</evidence>
<dbReference type="EMBL" id="QJKJ01003814">
    <property type="protein sequence ID" value="RDX96799.1"/>
    <property type="molecule type" value="Genomic_DNA"/>
</dbReference>
<dbReference type="Proteomes" id="UP000257109">
    <property type="component" value="Unassembled WGS sequence"/>
</dbReference>
<evidence type="ECO:0000313" key="1">
    <source>
        <dbReference type="EMBL" id="RDX96799.1"/>
    </source>
</evidence>
<comment type="caution">
    <text evidence="1">The sequence shown here is derived from an EMBL/GenBank/DDBJ whole genome shotgun (WGS) entry which is preliminary data.</text>
</comment>
<name>A0A371H1Y0_MUCPR</name>
<protein>
    <submittedName>
        <fullName evidence="1">Uncharacterized protein</fullName>
    </submittedName>
</protein>
<keyword evidence="2" id="KW-1185">Reference proteome</keyword>
<sequence length="67" mass="7757">MMKQSLQGLILEIKESSEQSELKCLFYQQVTVRATLIDNFGFIEQFKALNARLDDLQSTPRYRSPTS</sequence>
<proteinExistence type="predicted"/>
<accession>A0A371H1Y0</accession>
<reference evidence="1" key="1">
    <citation type="submission" date="2018-05" db="EMBL/GenBank/DDBJ databases">
        <title>Draft genome of Mucuna pruriens seed.</title>
        <authorList>
            <person name="Nnadi N.E."/>
            <person name="Vos R."/>
            <person name="Hasami M.H."/>
            <person name="Devisetty U.K."/>
            <person name="Aguiy J.C."/>
        </authorList>
    </citation>
    <scope>NUCLEOTIDE SEQUENCE [LARGE SCALE GENOMIC DNA]</scope>
    <source>
        <strain evidence="1">JCA_2017</strain>
    </source>
</reference>
<feature type="non-terminal residue" evidence="1">
    <location>
        <position position="1"/>
    </location>
</feature>